<accession>A0A6J4NZD1</accession>
<sequence length="98" mass="10162">DLQARGRRATLSRARPRAARLGEAAAPPGAHRPADHHQGHLAPRRAAGRGLHVLRRPVRARGAVAWGPLPRGRPAPCAARGAAPAQHPACARARGGGV</sequence>
<evidence type="ECO:0000313" key="2">
    <source>
        <dbReference type="EMBL" id="CAA9399588.1"/>
    </source>
</evidence>
<organism evidence="2">
    <name type="scientific">uncultured Nocardioides sp</name>
    <dbReference type="NCBI Taxonomy" id="198441"/>
    <lineage>
        <taxon>Bacteria</taxon>
        <taxon>Bacillati</taxon>
        <taxon>Actinomycetota</taxon>
        <taxon>Actinomycetes</taxon>
        <taxon>Propionibacteriales</taxon>
        <taxon>Nocardioidaceae</taxon>
        <taxon>Nocardioides</taxon>
        <taxon>environmental samples</taxon>
    </lineage>
</organism>
<feature type="compositionally biased region" description="Basic residues" evidence="1">
    <location>
        <begin position="42"/>
        <end position="51"/>
    </location>
</feature>
<reference evidence="2" key="1">
    <citation type="submission" date="2020-02" db="EMBL/GenBank/DDBJ databases">
        <authorList>
            <person name="Meier V. D."/>
        </authorList>
    </citation>
    <scope>NUCLEOTIDE SEQUENCE</scope>
    <source>
        <strain evidence="2">AVDCRST_MAG60</strain>
    </source>
</reference>
<gene>
    <name evidence="2" type="ORF">AVDCRST_MAG60-2011</name>
</gene>
<feature type="non-terminal residue" evidence="2">
    <location>
        <position position="1"/>
    </location>
</feature>
<evidence type="ECO:0000256" key="1">
    <source>
        <dbReference type="SAM" id="MobiDB-lite"/>
    </source>
</evidence>
<dbReference type="AlphaFoldDB" id="A0A6J4NZD1"/>
<feature type="region of interest" description="Disordered" evidence="1">
    <location>
        <begin position="1"/>
        <end position="51"/>
    </location>
</feature>
<protein>
    <submittedName>
        <fullName evidence="2">Uncharacterized protein</fullName>
    </submittedName>
</protein>
<feature type="compositionally biased region" description="Low complexity" evidence="1">
    <location>
        <begin position="70"/>
        <end position="98"/>
    </location>
</feature>
<dbReference type="EMBL" id="CADCUN010000216">
    <property type="protein sequence ID" value="CAA9399588.1"/>
    <property type="molecule type" value="Genomic_DNA"/>
</dbReference>
<name>A0A6J4NZD1_9ACTN</name>
<feature type="compositionally biased region" description="Basic residues" evidence="1">
    <location>
        <begin position="1"/>
        <end position="18"/>
    </location>
</feature>
<proteinExistence type="predicted"/>
<feature type="region of interest" description="Disordered" evidence="1">
    <location>
        <begin position="65"/>
        <end position="98"/>
    </location>
</feature>
<feature type="non-terminal residue" evidence="2">
    <location>
        <position position="98"/>
    </location>
</feature>